<organism evidence="2">
    <name type="scientific">Chromera velia CCMP2878</name>
    <dbReference type="NCBI Taxonomy" id="1169474"/>
    <lineage>
        <taxon>Eukaryota</taxon>
        <taxon>Sar</taxon>
        <taxon>Alveolata</taxon>
        <taxon>Colpodellida</taxon>
        <taxon>Chromeraceae</taxon>
        <taxon>Chromera</taxon>
    </lineage>
</organism>
<proteinExistence type="predicted"/>
<gene>
    <name evidence="2" type="ORF">Cvel_8139</name>
</gene>
<sequence>MNQISGYVGNAEIGKTSYVSTNIPEWTGRQCYSAVHLARLQLAPTDAPLAMMPRLAVVQDPSQRYSVSFSEEKKILEKLKDMKEKRDAEEKQREDRKEIKKAVLNHSE</sequence>
<dbReference type="VEuPathDB" id="CryptoDB:Cvel_8139"/>
<evidence type="ECO:0000256" key="1">
    <source>
        <dbReference type="SAM" id="MobiDB-lite"/>
    </source>
</evidence>
<protein>
    <submittedName>
        <fullName evidence="2">Uncharacterized protein</fullName>
    </submittedName>
</protein>
<evidence type="ECO:0000313" key="2">
    <source>
        <dbReference type="EMBL" id="CEM47024.1"/>
    </source>
</evidence>
<accession>A0A0G4HRQ4</accession>
<feature type="region of interest" description="Disordered" evidence="1">
    <location>
        <begin position="83"/>
        <end position="108"/>
    </location>
</feature>
<name>A0A0G4HRQ4_9ALVE</name>
<reference evidence="2" key="1">
    <citation type="submission" date="2014-11" db="EMBL/GenBank/DDBJ databases">
        <authorList>
            <person name="Otto D Thomas"/>
            <person name="Naeem Raeece"/>
        </authorList>
    </citation>
    <scope>NUCLEOTIDE SEQUENCE</scope>
</reference>
<dbReference type="AlphaFoldDB" id="A0A0G4HRQ4"/>
<dbReference type="EMBL" id="CDMZ01003619">
    <property type="protein sequence ID" value="CEM47024.1"/>
    <property type="molecule type" value="Genomic_DNA"/>
</dbReference>